<dbReference type="PANTHER" id="PTHR35841">
    <property type="entry name" value="PHOSPHONATES-BINDING PERIPLASMIC PROTEIN"/>
    <property type="match status" value="1"/>
</dbReference>
<protein>
    <submittedName>
        <fullName evidence="1">ABC transporter substrate-binding protein</fullName>
    </submittedName>
</protein>
<reference evidence="1 2" key="1">
    <citation type="submission" date="2017-11" db="EMBL/GenBank/DDBJ databases">
        <title>Genome-resolved metagenomics identifies genetic mobility, metabolic interactions, and unexpected diversity in perchlorate-reducing communities.</title>
        <authorList>
            <person name="Barnum T.P."/>
            <person name="Figueroa I.A."/>
            <person name="Carlstrom C.I."/>
            <person name="Lucas L.N."/>
            <person name="Engelbrektson A.L."/>
            <person name="Coates J.D."/>
        </authorList>
    </citation>
    <scope>NUCLEOTIDE SEQUENCE [LARGE SCALE GENOMIC DNA]</scope>
    <source>
        <strain evidence="1">BM301</strain>
    </source>
</reference>
<dbReference type="EMBL" id="PKUN01000003">
    <property type="protein sequence ID" value="PLX62893.1"/>
    <property type="molecule type" value="Genomic_DNA"/>
</dbReference>
<sequence>MAGNLLASSEKTYRIGLTAVILTDQTSFLKEWQDYLSNSLQRPVQFIQRQTYEEVTDLLLGGDLDAAWICGFPYVRNREQLKLLAVPLFNGEPLYRSYLIVPTTDSVSQGIVDLKGKVFAYSDPNSNSGFLYPQVSMIREGLEPKHFFSKTFFAWAHRDVVKAVADGVAQGGAVDGYVWETLSRHEPALTAGTRLVSKSPLFGFPPLVVRRDISPANFSALRNALLKMASVTEGRRLLQRLNLDGFTEGEDSLYDGVAESVRILEDAQ</sequence>
<dbReference type="Pfam" id="PF12974">
    <property type="entry name" value="Phosphonate-bd"/>
    <property type="match status" value="1"/>
</dbReference>
<accession>A0A2N6CZT9</accession>
<proteinExistence type="predicted"/>
<dbReference type="Proteomes" id="UP000235015">
    <property type="component" value="Unassembled WGS sequence"/>
</dbReference>
<organism evidence="1 2">
    <name type="scientific">Sedimenticola selenatireducens</name>
    <dbReference type="NCBI Taxonomy" id="191960"/>
    <lineage>
        <taxon>Bacteria</taxon>
        <taxon>Pseudomonadati</taxon>
        <taxon>Pseudomonadota</taxon>
        <taxon>Gammaproteobacteria</taxon>
        <taxon>Chromatiales</taxon>
        <taxon>Sedimenticolaceae</taxon>
        <taxon>Sedimenticola</taxon>
    </lineage>
</organism>
<comment type="caution">
    <text evidence="1">The sequence shown here is derived from an EMBL/GenBank/DDBJ whole genome shotgun (WGS) entry which is preliminary data.</text>
</comment>
<dbReference type="CDD" id="cd13571">
    <property type="entry name" value="PBP2_PnhD_1"/>
    <property type="match status" value="1"/>
</dbReference>
<dbReference type="STRING" id="1111735.GCA_000428045_03978"/>
<evidence type="ECO:0000313" key="2">
    <source>
        <dbReference type="Proteomes" id="UP000235015"/>
    </source>
</evidence>
<dbReference type="AlphaFoldDB" id="A0A2N6CZT9"/>
<name>A0A2N6CZT9_9GAMM</name>
<evidence type="ECO:0000313" key="1">
    <source>
        <dbReference type="EMBL" id="PLX62893.1"/>
    </source>
</evidence>
<dbReference type="Gene3D" id="3.40.190.10">
    <property type="entry name" value="Periplasmic binding protein-like II"/>
    <property type="match status" value="2"/>
</dbReference>
<dbReference type="PANTHER" id="PTHR35841:SF1">
    <property type="entry name" value="PHOSPHONATES-BINDING PERIPLASMIC PROTEIN"/>
    <property type="match status" value="1"/>
</dbReference>
<dbReference type="SUPFAM" id="SSF53850">
    <property type="entry name" value="Periplasmic binding protein-like II"/>
    <property type="match status" value="1"/>
</dbReference>
<gene>
    <name evidence="1" type="ORF">C0630_04310</name>
</gene>